<dbReference type="AlphaFoldDB" id="A0A0A9DM75"/>
<proteinExistence type="predicted"/>
<evidence type="ECO:0000313" key="1">
    <source>
        <dbReference type="EMBL" id="JAD84877.1"/>
    </source>
</evidence>
<dbReference type="EMBL" id="GBRH01213018">
    <property type="protein sequence ID" value="JAD84877.1"/>
    <property type="molecule type" value="Transcribed_RNA"/>
</dbReference>
<reference evidence="1" key="2">
    <citation type="journal article" date="2015" name="Data Brief">
        <title>Shoot transcriptome of the giant reed, Arundo donax.</title>
        <authorList>
            <person name="Barrero R.A."/>
            <person name="Guerrero F.D."/>
            <person name="Moolhuijzen P."/>
            <person name="Goolsby J.A."/>
            <person name="Tidwell J."/>
            <person name="Bellgard S.E."/>
            <person name="Bellgard M.I."/>
        </authorList>
    </citation>
    <scope>NUCLEOTIDE SEQUENCE</scope>
    <source>
        <tissue evidence="1">Shoot tissue taken approximately 20 cm above the soil surface</tissue>
    </source>
</reference>
<protein>
    <submittedName>
        <fullName evidence="1">Uncharacterized protein</fullName>
    </submittedName>
</protein>
<organism evidence="1">
    <name type="scientific">Arundo donax</name>
    <name type="common">Giant reed</name>
    <name type="synonym">Donax arundinaceus</name>
    <dbReference type="NCBI Taxonomy" id="35708"/>
    <lineage>
        <taxon>Eukaryota</taxon>
        <taxon>Viridiplantae</taxon>
        <taxon>Streptophyta</taxon>
        <taxon>Embryophyta</taxon>
        <taxon>Tracheophyta</taxon>
        <taxon>Spermatophyta</taxon>
        <taxon>Magnoliopsida</taxon>
        <taxon>Liliopsida</taxon>
        <taxon>Poales</taxon>
        <taxon>Poaceae</taxon>
        <taxon>PACMAD clade</taxon>
        <taxon>Arundinoideae</taxon>
        <taxon>Arundineae</taxon>
        <taxon>Arundo</taxon>
    </lineage>
</organism>
<reference evidence="1" key="1">
    <citation type="submission" date="2014-09" db="EMBL/GenBank/DDBJ databases">
        <authorList>
            <person name="Magalhaes I.L.F."/>
            <person name="Oliveira U."/>
            <person name="Santos F.R."/>
            <person name="Vidigal T.H.D.A."/>
            <person name="Brescovit A.D."/>
            <person name="Santos A.J."/>
        </authorList>
    </citation>
    <scope>NUCLEOTIDE SEQUENCE</scope>
    <source>
        <tissue evidence="1">Shoot tissue taken approximately 20 cm above the soil surface</tissue>
    </source>
</reference>
<name>A0A0A9DM75_ARUDO</name>
<accession>A0A0A9DM75</accession>
<sequence length="68" mass="7762">MLFSDAFAEYQLPFCLPMSGHITPQERIAPKSSERLTRCEQIIPAPTYVRLKSKKNVCFHALRPKVGN</sequence>